<sequence>MRSFLRGVCCSCLFLLLFVFDMIINHYNQWSMNAAGANSGSMKGKFPTLVTHQEPVESKVNETKATVKFQLMKKDNDAVKEALDQLSEVGWANKWSSKPYVSRCMVNVHNKCEVLGKCYSNISHVYKSMRKCTMVPGVKTGRRKRATSGNILSTSKACPQEIGIPMTFSDETQPPDDTQTVVEETQPGGVVDHLGMNTSTPFYEKKALDHYSSTLINANPQLSSLRA</sequence>
<keyword evidence="1" id="KW-0689">Ribosomal protein</keyword>
<proteinExistence type="predicted"/>
<protein>
    <submittedName>
        <fullName evidence="1">60S ribosomal protein L10a</fullName>
    </submittedName>
</protein>
<keyword evidence="1" id="KW-0687">Ribonucleoprotein</keyword>
<accession>A0ACC0FIX7</accession>
<evidence type="ECO:0000313" key="2">
    <source>
        <dbReference type="Proteomes" id="UP001060215"/>
    </source>
</evidence>
<dbReference type="Proteomes" id="UP001060215">
    <property type="component" value="Chromosome 14"/>
</dbReference>
<name>A0ACC0FIX7_9ERIC</name>
<dbReference type="EMBL" id="CM045771">
    <property type="protein sequence ID" value="KAI7988659.1"/>
    <property type="molecule type" value="Genomic_DNA"/>
</dbReference>
<reference evidence="1 2" key="1">
    <citation type="journal article" date="2022" name="Plant J.">
        <title>Chromosome-level genome of Camellia lanceoleosa provides a valuable resource for understanding genome evolution and self-incompatibility.</title>
        <authorList>
            <person name="Gong W."/>
            <person name="Xiao S."/>
            <person name="Wang L."/>
            <person name="Liao Z."/>
            <person name="Chang Y."/>
            <person name="Mo W."/>
            <person name="Hu G."/>
            <person name="Li W."/>
            <person name="Zhao G."/>
            <person name="Zhu H."/>
            <person name="Hu X."/>
            <person name="Ji K."/>
            <person name="Xiang X."/>
            <person name="Song Q."/>
            <person name="Yuan D."/>
            <person name="Jin S."/>
            <person name="Zhang L."/>
        </authorList>
    </citation>
    <scope>NUCLEOTIDE SEQUENCE [LARGE SCALE GENOMIC DNA]</scope>
    <source>
        <strain evidence="1">SQ_2022a</strain>
    </source>
</reference>
<comment type="caution">
    <text evidence="1">The sequence shown here is derived from an EMBL/GenBank/DDBJ whole genome shotgun (WGS) entry which is preliminary data.</text>
</comment>
<gene>
    <name evidence="1" type="ORF">LOK49_LG13G00415</name>
</gene>
<keyword evidence="2" id="KW-1185">Reference proteome</keyword>
<evidence type="ECO:0000313" key="1">
    <source>
        <dbReference type="EMBL" id="KAI7988659.1"/>
    </source>
</evidence>
<organism evidence="1 2">
    <name type="scientific">Camellia lanceoleosa</name>
    <dbReference type="NCBI Taxonomy" id="1840588"/>
    <lineage>
        <taxon>Eukaryota</taxon>
        <taxon>Viridiplantae</taxon>
        <taxon>Streptophyta</taxon>
        <taxon>Embryophyta</taxon>
        <taxon>Tracheophyta</taxon>
        <taxon>Spermatophyta</taxon>
        <taxon>Magnoliopsida</taxon>
        <taxon>eudicotyledons</taxon>
        <taxon>Gunneridae</taxon>
        <taxon>Pentapetalae</taxon>
        <taxon>asterids</taxon>
        <taxon>Ericales</taxon>
        <taxon>Theaceae</taxon>
        <taxon>Camellia</taxon>
    </lineage>
</organism>